<evidence type="ECO:0000313" key="4">
    <source>
        <dbReference type="EMBL" id="KAF2688724.1"/>
    </source>
</evidence>
<gene>
    <name evidence="4" type="ORF">K458DRAFT_151697</name>
</gene>
<proteinExistence type="predicted"/>
<dbReference type="Gene3D" id="4.10.240.10">
    <property type="entry name" value="Zn(2)-C6 fungal-type DNA-binding domain"/>
    <property type="match status" value="1"/>
</dbReference>
<dbReference type="EMBL" id="MU005573">
    <property type="protein sequence ID" value="KAF2688724.1"/>
    <property type="molecule type" value="Genomic_DNA"/>
</dbReference>
<evidence type="ECO:0000256" key="1">
    <source>
        <dbReference type="ARBA" id="ARBA00023242"/>
    </source>
</evidence>
<dbReference type="InterPro" id="IPR053178">
    <property type="entry name" value="Osmoadaptation_assoc"/>
</dbReference>
<keyword evidence="5" id="KW-1185">Reference proteome</keyword>
<dbReference type="CDD" id="cd00067">
    <property type="entry name" value="GAL4"/>
    <property type="match status" value="1"/>
</dbReference>
<reference evidence="4" key="1">
    <citation type="journal article" date="2020" name="Stud. Mycol.">
        <title>101 Dothideomycetes genomes: a test case for predicting lifestyles and emergence of pathogens.</title>
        <authorList>
            <person name="Haridas S."/>
            <person name="Albert R."/>
            <person name="Binder M."/>
            <person name="Bloem J."/>
            <person name="Labutti K."/>
            <person name="Salamov A."/>
            <person name="Andreopoulos B."/>
            <person name="Baker S."/>
            <person name="Barry K."/>
            <person name="Bills G."/>
            <person name="Bluhm B."/>
            <person name="Cannon C."/>
            <person name="Castanera R."/>
            <person name="Culley D."/>
            <person name="Daum C."/>
            <person name="Ezra D."/>
            <person name="Gonzalez J."/>
            <person name="Henrissat B."/>
            <person name="Kuo A."/>
            <person name="Liang C."/>
            <person name="Lipzen A."/>
            <person name="Lutzoni F."/>
            <person name="Magnuson J."/>
            <person name="Mondo S."/>
            <person name="Nolan M."/>
            <person name="Ohm R."/>
            <person name="Pangilinan J."/>
            <person name="Park H.-J."/>
            <person name="Ramirez L."/>
            <person name="Alfaro M."/>
            <person name="Sun H."/>
            <person name="Tritt A."/>
            <person name="Yoshinaga Y."/>
            <person name="Zwiers L.-H."/>
            <person name="Turgeon B."/>
            <person name="Goodwin S."/>
            <person name="Spatafora J."/>
            <person name="Crous P."/>
            <person name="Grigoriev I."/>
        </authorList>
    </citation>
    <scope>NUCLEOTIDE SEQUENCE</scope>
    <source>
        <strain evidence="4">CBS 122367</strain>
    </source>
</reference>
<evidence type="ECO:0000259" key="3">
    <source>
        <dbReference type="PROSITE" id="PS50048"/>
    </source>
</evidence>
<keyword evidence="1" id="KW-0539">Nucleus</keyword>
<dbReference type="OrthoDB" id="5386330at2759"/>
<dbReference type="InterPro" id="IPR021858">
    <property type="entry name" value="Fun_TF"/>
</dbReference>
<accession>A0A6G1JDT2</accession>
<dbReference type="PANTHER" id="PTHR38111:SF9">
    <property type="entry name" value="ZN(2)-C6 FUNGAL-TYPE DOMAIN-CONTAINING PROTEIN"/>
    <property type="match status" value="1"/>
</dbReference>
<dbReference type="GO" id="GO:0000981">
    <property type="term" value="F:DNA-binding transcription factor activity, RNA polymerase II-specific"/>
    <property type="evidence" value="ECO:0007669"/>
    <property type="project" value="InterPro"/>
</dbReference>
<dbReference type="SUPFAM" id="SSF57701">
    <property type="entry name" value="Zn2/Cys6 DNA-binding domain"/>
    <property type="match status" value="1"/>
</dbReference>
<sequence>MVGMERKSRRCIRMAALPSVEVRKYVQIIAKGSRKMLPSSSSPRSRRGDNPSRSNTPSNELPELSDVPCYTCRRRHVRCDRILPSCAKCRKKGVQCLGYQKPLRWADGVAVRGKLKGKSKPVVDSNVMSIVRGNVQQQADTAMKEAAQIGLYTADNCCNDVVADESQYLELIAYHNSKICAERITSEETQFINQHIAPLSHETAQRLPRSIVNCILGIAAVHMASRNPGNRALERLALETKVNVFQSHNRLLQMPQDQIEHQPDVVICSGILIFAMDLFEHGMSRWMVHTLGSMNVMSSLGGIESLSYYYPHLQAPFFHVSHFETMWIVLSHVPITKPKQATRRALEILSHASLTNRKGFNPCPIPLTLAIWDVGACSQSIFGSGNPISFNDMHKREQILLDVLSFQPRVGSQAAADEYHRDSQPSSMSRQTLDITRTAWKAAVTILVLRYLYFGRPDLMPHSHGRRSPTPSLATQTGASYARNEELGAYYQNADEFDMSEFVDESTDTETVSDYLTAGPYLPDPLSRSPSPLPSLLHYTEPPSSNIWNTRYDIHDEAFATLFTALTALHDEVDPVSSRYIIMPVLILALVTRPQSKERALCLSFLAKFKSFMASAPPGEIGGAEFNVIIPWEKLDAYSEVIARERQDSVVSAKTTMAQSAPEWNWWDVLLHIDLNVSWPVACGTSHLESSSESWAFRLISSVVNDDCFNSWLREPAPSRSSTSSA</sequence>
<dbReference type="Pfam" id="PF11951">
    <property type="entry name" value="Fungal_trans_2"/>
    <property type="match status" value="1"/>
</dbReference>
<name>A0A6G1JDT2_9PLEO</name>
<dbReference type="InterPro" id="IPR036864">
    <property type="entry name" value="Zn2-C6_fun-type_DNA-bd_sf"/>
</dbReference>
<protein>
    <recommendedName>
        <fullName evidence="3">Zn(2)-C6 fungal-type domain-containing protein</fullName>
    </recommendedName>
</protein>
<feature type="region of interest" description="Disordered" evidence="2">
    <location>
        <begin position="33"/>
        <end position="61"/>
    </location>
</feature>
<evidence type="ECO:0000313" key="5">
    <source>
        <dbReference type="Proteomes" id="UP000799291"/>
    </source>
</evidence>
<feature type="domain" description="Zn(2)-C6 fungal-type" evidence="3">
    <location>
        <begin position="68"/>
        <end position="96"/>
    </location>
</feature>
<dbReference type="PANTHER" id="PTHR38111">
    <property type="entry name" value="ZN(2)-C6 FUNGAL-TYPE DOMAIN-CONTAINING PROTEIN-RELATED"/>
    <property type="match status" value="1"/>
</dbReference>
<evidence type="ECO:0000256" key="2">
    <source>
        <dbReference type="SAM" id="MobiDB-lite"/>
    </source>
</evidence>
<dbReference type="SMART" id="SM00066">
    <property type="entry name" value="GAL4"/>
    <property type="match status" value="1"/>
</dbReference>
<dbReference type="PROSITE" id="PS50048">
    <property type="entry name" value="ZN2_CY6_FUNGAL_2"/>
    <property type="match status" value="1"/>
</dbReference>
<dbReference type="GO" id="GO:0008270">
    <property type="term" value="F:zinc ion binding"/>
    <property type="evidence" value="ECO:0007669"/>
    <property type="project" value="InterPro"/>
</dbReference>
<organism evidence="4 5">
    <name type="scientific">Lentithecium fluviatile CBS 122367</name>
    <dbReference type="NCBI Taxonomy" id="1168545"/>
    <lineage>
        <taxon>Eukaryota</taxon>
        <taxon>Fungi</taxon>
        <taxon>Dikarya</taxon>
        <taxon>Ascomycota</taxon>
        <taxon>Pezizomycotina</taxon>
        <taxon>Dothideomycetes</taxon>
        <taxon>Pleosporomycetidae</taxon>
        <taxon>Pleosporales</taxon>
        <taxon>Massarineae</taxon>
        <taxon>Lentitheciaceae</taxon>
        <taxon>Lentithecium</taxon>
    </lineage>
</organism>
<dbReference type="InterPro" id="IPR001138">
    <property type="entry name" value="Zn2Cys6_DnaBD"/>
</dbReference>
<dbReference type="Pfam" id="PF00172">
    <property type="entry name" value="Zn_clus"/>
    <property type="match status" value="1"/>
</dbReference>
<dbReference type="Proteomes" id="UP000799291">
    <property type="component" value="Unassembled WGS sequence"/>
</dbReference>
<dbReference type="AlphaFoldDB" id="A0A6G1JDT2"/>